<keyword evidence="3" id="KW-1185">Reference proteome</keyword>
<gene>
    <name evidence="2" type="ORF">H6F44_20155</name>
</gene>
<feature type="compositionally biased region" description="Basic and acidic residues" evidence="1">
    <location>
        <begin position="20"/>
        <end position="32"/>
    </location>
</feature>
<reference evidence="2" key="2">
    <citation type="submission" date="2020-08" db="EMBL/GenBank/DDBJ databases">
        <authorList>
            <person name="Chen M."/>
            <person name="Teng W."/>
            <person name="Zhao L."/>
            <person name="Hu C."/>
            <person name="Zhou Y."/>
            <person name="Han B."/>
            <person name="Song L."/>
            <person name="Shu W."/>
        </authorList>
    </citation>
    <scope>NUCLEOTIDE SEQUENCE</scope>
    <source>
        <strain evidence="2">FACHB-1277</strain>
    </source>
</reference>
<organism evidence="2 3">
    <name type="scientific">Pseudanabaena cinerea FACHB-1277</name>
    <dbReference type="NCBI Taxonomy" id="2949581"/>
    <lineage>
        <taxon>Bacteria</taxon>
        <taxon>Bacillati</taxon>
        <taxon>Cyanobacteriota</taxon>
        <taxon>Cyanophyceae</taxon>
        <taxon>Pseudanabaenales</taxon>
        <taxon>Pseudanabaenaceae</taxon>
        <taxon>Pseudanabaena</taxon>
        <taxon>Pseudanabaena cinerea</taxon>
    </lineage>
</organism>
<accession>A0A926UWB2</accession>
<dbReference type="InterPro" id="IPR058106">
    <property type="entry name" value="Slr1339"/>
</dbReference>
<dbReference type="Proteomes" id="UP000631421">
    <property type="component" value="Unassembled WGS sequence"/>
</dbReference>
<evidence type="ECO:0000256" key="1">
    <source>
        <dbReference type="SAM" id="MobiDB-lite"/>
    </source>
</evidence>
<dbReference type="EMBL" id="JACJPY010000103">
    <property type="protein sequence ID" value="MBD2152411.1"/>
    <property type="molecule type" value="Genomic_DNA"/>
</dbReference>
<proteinExistence type="predicted"/>
<dbReference type="Pfam" id="PF26643">
    <property type="entry name" value="Slr1339"/>
    <property type="match status" value="1"/>
</dbReference>
<dbReference type="NCBIfam" id="NF047397">
    <property type="entry name" value="slr1339_fam"/>
    <property type="match status" value="1"/>
</dbReference>
<protein>
    <submittedName>
        <fullName evidence="2">Uncharacterized protein</fullName>
    </submittedName>
</protein>
<evidence type="ECO:0000313" key="3">
    <source>
        <dbReference type="Proteomes" id="UP000631421"/>
    </source>
</evidence>
<feature type="region of interest" description="Disordered" evidence="1">
    <location>
        <begin position="1"/>
        <end position="32"/>
    </location>
</feature>
<name>A0A926UWB2_9CYAN</name>
<dbReference type="RefSeq" id="WP_190352884.1">
    <property type="nucleotide sequence ID" value="NZ_JACJPY010000103.1"/>
</dbReference>
<feature type="compositionally biased region" description="Polar residues" evidence="1">
    <location>
        <begin position="9"/>
        <end position="19"/>
    </location>
</feature>
<sequence length="161" mass="17381">MESLDSILANLQQKYQEPSPSDRPDPIKAKAASDDIAKDMADLDLDYLNLPASKPNSIDLLLADLRQSAASPNTASVQEDIQVSASIPQDFAINLSKSAISADLQQVSAEQSAKDQQARSEAAQKWLKALDPLSGEGLWFAEFAKNYDSHLEAAIALLSQP</sequence>
<reference evidence="2" key="1">
    <citation type="journal article" date="2015" name="ISME J.">
        <title>Draft Genome Sequence of Streptomyces incarnatus NRRL8089, which Produces the Nucleoside Antibiotic Sinefungin.</title>
        <authorList>
            <person name="Oshima K."/>
            <person name="Hattori M."/>
            <person name="Shimizu H."/>
            <person name="Fukuda K."/>
            <person name="Nemoto M."/>
            <person name="Inagaki K."/>
            <person name="Tamura T."/>
        </authorList>
    </citation>
    <scope>NUCLEOTIDE SEQUENCE</scope>
    <source>
        <strain evidence="2">FACHB-1277</strain>
    </source>
</reference>
<dbReference type="AlphaFoldDB" id="A0A926UWB2"/>
<comment type="caution">
    <text evidence="2">The sequence shown here is derived from an EMBL/GenBank/DDBJ whole genome shotgun (WGS) entry which is preliminary data.</text>
</comment>
<evidence type="ECO:0000313" key="2">
    <source>
        <dbReference type="EMBL" id="MBD2152411.1"/>
    </source>
</evidence>